<name>A0A8S9QUQ9_BRACR</name>
<evidence type="ECO:0000313" key="1">
    <source>
        <dbReference type="EMBL" id="KAF3556756.1"/>
    </source>
</evidence>
<gene>
    <name evidence="1" type="ORF">F2Q69_00011029</name>
</gene>
<dbReference type="AlphaFoldDB" id="A0A8S9QUQ9"/>
<sequence length="283" mass="31576">MCDITFMVHYVTSQICKGCQFRVFFLKCVNAGNPTAICYEGLHAATCIGLEESIKILKPNVPMHGLSTFAVAIFNVCLGREKETSQVFQLFAAHHADLHSEAVLDMGESIQWLLSTFHALWLNTYDEDFKFPDDDVIMHPKCLHGENCKNFYVGVDGNPTAICYEGLHAATCIGLEESIKILKPNVPTHGLSTFAVAIFNVCLGREKEASQVFQLFAAHHADLHSEAVLDMGESIQWLLSTFHAPWLNTYDEDFKFPDDDVIMHPKCLHGENCKNFNAGVDSS</sequence>
<protein>
    <submittedName>
        <fullName evidence="1">Uncharacterized protein</fullName>
    </submittedName>
</protein>
<reference evidence="1" key="1">
    <citation type="submission" date="2019-12" db="EMBL/GenBank/DDBJ databases">
        <title>Genome sequencing and annotation of Brassica cretica.</title>
        <authorList>
            <person name="Studholme D.J."/>
            <person name="Sarris P."/>
        </authorList>
    </citation>
    <scope>NUCLEOTIDE SEQUENCE</scope>
    <source>
        <strain evidence="1">PFS-109/04</strain>
        <tissue evidence="1">Leaf</tissue>
    </source>
</reference>
<accession>A0A8S9QUQ9</accession>
<evidence type="ECO:0000313" key="2">
    <source>
        <dbReference type="Proteomes" id="UP000712600"/>
    </source>
</evidence>
<comment type="caution">
    <text evidence="1">The sequence shown here is derived from an EMBL/GenBank/DDBJ whole genome shotgun (WGS) entry which is preliminary data.</text>
</comment>
<dbReference type="Proteomes" id="UP000712600">
    <property type="component" value="Unassembled WGS sequence"/>
</dbReference>
<proteinExistence type="predicted"/>
<dbReference type="EMBL" id="QGKX02000996">
    <property type="protein sequence ID" value="KAF3556756.1"/>
    <property type="molecule type" value="Genomic_DNA"/>
</dbReference>
<organism evidence="1 2">
    <name type="scientific">Brassica cretica</name>
    <name type="common">Mustard</name>
    <dbReference type="NCBI Taxonomy" id="69181"/>
    <lineage>
        <taxon>Eukaryota</taxon>
        <taxon>Viridiplantae</taxon>
        <taxon>Streptophyta</taxon>
        <taxon>Embryophyta</taxon>
        <taxon>Tracheophyta</taxon>
        <taxon>Spermatophyta</taxon>
        <taxon>Magnoliopsida</taxon>
        <taxon>eudicotyledons</taxon>
        <taxon>Gunneridae</taxon>
        <taxon>Pentapetalae</taxon>
        <taxon>rosids</taxon>
        <taxon>malvids</taxon>
        <taxon>Brassicales</taxon>
        <taxon>Brassicaceae</taxon>
        <taxon>Brassiceae</taxon>
        <taxon>Brassica</taxon>
    </lineage>
</organism>